<dbReference type="EMBL" id="JBHMAU010000128">
    <property type="protein sequence ID" value="MFB9777676.1"/>
    <property type="molecule type" value="Genomic_DNA"/>
</dbReference>
<proteinExistence type="predicted"/>
<feature type="region of interest" description="Disordered" evidence="1">
    <location>
        <begin position="249"/>
        <end position="290"/>
    </location>
</feature>
<accession>A0ABV5X6J2</accession>
<feature type="region of interest" description="Disordered" evidence="1">
    <location>
        <begin position="1"/>
        <end position="122"/>
    </location>
</feature>
<dbReference type="Proteomes" id="UP001589707">
    <property type="component" value="Unassembled WGS sequence"/>
</dbReference>
<reference evidence="2 3" key="1">
    <citation type="submission" date="2024-09" db="EMBL/GenBank/DDBJ databases">
        <authorList>
            <person name="Sun Q."/>
            <person name="Mori K."/>
        </authorList>
    </citation>
    <scope>NUCLEOTIDE SEQUENCE [LARGE SCALE GENOMIC DNA]</scope>
    <source>
        <strain evidence="2 3">JCM 11683</strain>
    </source>
</reference>
<feature type="compositionally biased region" description="Basic and acidic residues" evidence="1">
    <location>
        <begin position="53"/>
        <end position="64"/>
    </location>
</feature>
<comment type="caution">
    <text evidence="2">The sequence shown here is derived from an EMBL/GenBank/DDBJ whole genome shotgun (WGS) entry which is preliminary data.</text>
</comment>
<organism evidence="2 3">
    <name type="scientific">Brevibacterium otitidis</name>
    <dbReference type="NCBI Taxonomy" id="53364"/>
    <lineage>
        <taxon>Bacteria</taxon>
        <taxon>Bacillati</taxon>
        <taxon>Actinomycetota</taxon>
        <taxon>Actinomycetes</taxon>
        <taxon>Micrococcales</taxon>
        <taxon>Brevibacteriaceae</taxon>
        <taxon>Brevibacterium</taxon>
    </lineage>
</organism>
<protein>
    <submittedName>
        <fullName evidence="2">Uncharacterized protein</fullName>
    </submittedName>
</protein>
<gene>
    <name evidence="2" type="ORF">ACFFN1_14965</name>
</gene>
<feature type="compositionally biased region" description="Basic and acidic residues" evidence="1">
    <location>
        <begin position="108"/>
        <end position="122"/>
    </location>
</feature>
<evidence type="ECO:0000256" key="1">
    <source>
        <dbReference type="SAM" id="MobiDB-lite"/>
    </source>
</evidence>
<dbReference type="RefSeq" id="WP_376841656.1">
    <property type="nucleotide sequence ID" value="NZ_JBHMAU010000128.1"/>
</dbReference>
<sequence>MTSGPSSRHWTPPESRAALDRDIRGGGPDPLPTQGAENKDDDLEVAPRRRPRSRTDEGRDRDEAAPAVSEAVQAPQTAQEPFAAPPAVQEPAEAFEVRQEPRAYNQPREPEQPKKGEQDQPKKVLTFDGFVGVRRTGPEMIALQSERSPQMLDIQLRAGTEDAWGRQVLSLGRTEGRDHGYRAYPDSTLRNLERAAGDNRAEVEGGHVLGFRANVIYNEKRDLWLPTRFGSSRLEPVTQDTMRQQVEAQREAREQGLVSRSRQARRQLDQQRRQTIEISRDHDRGYGLGD</sequence>
<keyword evidence="3" id="KW-1185">Reference proteome</keyword>
<feature type="compositionally biased region" description="Low complexity" evidence="1">
    <location>
        <begin position="78"/>
        <end position="94"/>
    </location>
</feature>
<evidence type="ECO:0000313" key="3">
    <source>
        <dbReference type="Proteomes" id="UP001589707"/>
    </source>
</evidence>
<feature type="compositionally biased region" description="Basic and acidic residues" evidence="1">
    <location>
        <begin position="266"/>
        <end position="290"/>
    </location>
</feature>
<evidence type="ECO:0000313" key="2">
    <source>
        <dbReference type="EMBL" id="MFB9777676.1"/>
    </source>
</evidence>
<name>A0ABV5X6J2_9MICO</name>